<organism evidence="1 2">
    <name type="scientific">Diphasiastrum complanatum</name>
    <name type="common">Issler's clubmoss</name>
    <name type="synonym">Lycopodium complanatum</name>
    <dbReference type="NCBI Taxonomy" id="34168"/>
    <lineage>
        <taxon>Eukaryota</taxon>
        <taxon>Viridiplantae</taxon>
        <taxon>Streptophyta</taxon>
        <taxon>Embryophyta</taxon>
        <taxon>Tracheophyta</taxon>
        <taxon>Lycopodiopsida</taxon>
        <taxon>Lycopodiales</taxon>
        <taxon>Lycopodiaceae</taxon>
        <taxon>Lycopodioideae</taxon>
        <taxon>Diphasiastrum</taxon>
    </lineage>
</organism>
<proteinExistence type="predicted"/>
<protein>
    <submittedName>
        <fullName evidence="1">Uncharacterized protein</fullName>
    </submittedName>
</protein>
<evidence type="ECO:0000313" key="1">
    <source>
        <dbReference type="EMBL" id="KAJ7532349.1"/>
    </source>
</evidence>
<dbReference type="Proteomes" id="UP001162992">
    <property type="component" value="Chromosome 14"/>
</dbReference>
<keyword evidence="2" id="KW-1185">Reference proteome</keyword>
<evidence type="ECO:0000313" key="2">
    <source>
        <dbReference type="Proteomes" id="UP001162992"/>
    </source>
</evidence>
<accession>A0ACC2BRF3</accession>
<comment type="caution">
    <text evidence="1">The sequence shown here is derived from an EMBL/GenBank/DDBJ whole genome shotgun (WGS) entry which is preliminary data.</text>
</comment>
<dbReference type="EMBL" id="CM055105">
    <property type="protein sequence ID" value="KAJ7532349.1"/>
    <property type="molecule type" value="Genomic_DNA"/>
</dbReference>
<sequence>MARRLRIAVFECERLVDHLPPALHQGRVFSYLTLLQRAFDHVSSLPPAQLLPDFSYSPPSVAFTGFDVKAEKYPADLMNFEGVLISGSLSGVYDEEPWIKRLLKEINFLDKQKIKTCGISFGHQAIAKALGGTVKRNPKGSEVSVRSAVLTCKGKELLGTSRREFKLHYHHNDAIIDLPPDLWVLAYNNVTKYQALYKHPHLLTFCGHPDYSHEPKVLEHLLQYDRKHLLLHEQLIEHGLENLYAKTDYEWIVKQIMLFFQGVLETRSTKMKI</sequence>
<gene>
    <name evidence="1" type="ORF">O6H91_14G083700</name>
</gene>
<name>A0ACC2BRF3_DIPCM</name>
<reference evidence="2" key="1">
    <citation type="journal article" date="2024" name="Proc. Natl. Acad. Sci. U.S.A.">
        <title>Extraordinary preservation of gene collinearity over three hundred million years revealed in homosporous lycophytes.</title>
        <authorList>
            <person name="Li C."/>
            <person name="Wickell D."/>
            <person name="Kuo L.Y."/>
            <person name="Chen X."/>
            <person name="Nie B."/>
            <person name="Liao X."/>
            <person name="Peng D."/>
            <person name="Ji J."/>
            <person name="Jenkins J."/>
            <person name="Williams M."/>
            <person name="Shu S."/>
            <person name="Plott C."/>
            <person name="Barry K."/>
            <person name="Rajasekar S."/>
            <person name="Grimwood J."/>
            <person name="Han X."/>
            <person name="Sun S."/>
            <person name="Hou Z."/>
            <person name="He W."/>
            <person name="Dai G."/>
            <person name="Sun C."/>
            <person name="Schmutz J."/>
            <person name="Leebens-Mack J.H."/>
            <person name="Li F.W."/>
            <person name="Wang L."/>
        </authorList>
    </citation>
    <scope>NUCLEOTIDE SEQUENCE [LARGE SCALE GENOMIC DNA]</scope>
    <source>
        <strain evidence="2">cv. PW_Plant_1</strain>
    </source>
</reference>